<evidence type="ECO:0000313" key="2">
    <source>
        <dbReference type="EMBL" id="SUZ69904.1"/>
    </source>
</evidence>
<dbReference type="InterPro" id="IPR025297">
    <property type="entry name" value="DUF4159"/>
</dbReference>
<sequence>MLPARWFVGIAVATAAFSVAASSMVAETQWRREVVSLDASNTAYDGRFTFVRLQYGMALGRFGGRGLPPWAHDYPRAERNFMKILNEITGVTPFLGPTGGNILRLGDPELYKYPLAYMSEPGFWTMTEEEMLTLRHYIEKGGFLIFDDFRGQHWYNFEKQINLLLPEASLVELDVSHPIFHSFFEIESLDFVQFYRRGGRPSFFGVYEDNEPTNRLLLIANYNNDIGEFWEYSDTGFTPIELSNEAYKLGVNYIIYSMTH</sequence>
<evidence type="ECO:0000259" key="1">
    <source>
        <dbReference type="Pfam" id="PF13709"/>
    </source>
</evidence>
<accession>A0A381PTB0</accession>
<proteinExistence type="predicted"/>
<feature type="domain" description="DUF4159" evidence="1">
    <location>
        <begin position="50"/>
        <end position="258"/>
    </location>
</feature>
<dbReference type="EMBL" id="UINC01001074">
    <property type="protein sequence ID" value="SUZ69904.1"/>
    <property type="molecule type" value="Genomic_DNA"/>
</dbReference>
<gene>
    <name evidence="2" type="ORF">METZ01_LOCUS22758</name>
</gene>
<dbReference type="AlphaFoldDB" id="A0A381PTB0"/>
<name>A0A381PTB0_9ZZZZ</name>
<dbReference type="Pfam" id="PF13709">
    <property type="entry name" value="DUF4159"/>
    <property type="match status" value="1"/>
</dbReference>
<reference evidence="2" key="1">
    <citation type="submission" date="2018-05" db="EMBL/GenBank/DDBJ databases">
        <authorList>
            <person name="Lanie J.A."/>
            <person name="Ng W.-L."/>
            <person name="Kazmierczak K.M."/>
            <person name="Andrzejewski T.M."/>
            <person name="Davidsen T.M."/>
            <person name="Wayne K.J."/>
            <person name="Tettelin H."/>
            <person name="Glass J.I."/>
            <person name="Rusch D."/>
            <person name="Podicherti R."/>
            <person name="Tsui H.-C.T."/>
            <person name="Winkler M.E."/>
        </authorList>
    </citation>
    <scope>NUCLEOTIDE SEQUENCE</scope>
</reference>
<protein>
    <recommendedName>
        <fullName evidence="1">DUF4159 domain-containing protein</fullName>
    </recommendedName>
</protein>
<organism evidence="2">
    <name type="scientific">marine metagenome</name>
    <dbReference type="NCBI Taxonomy" id="408172"/>
    <lineage>
        <taxon>unclassified sequences</taxon>
        <taxon>metagenomes</taxon>
        <taxon>ecological metagenomes</taxon>
    </lineage>
</organism>
<dbReference type="Gene3D" id="3.40.50.12140">
    <property type="entry name" value="Domain of unknown function DUF4159"/>
    <property type="match status" value="1"/>
</dbReference>